<name>A0A6J4UJZ2_9BACT</name>
<sequence>MGRPEYTPSSHCITTANHEGFVIESRMITVGLERDLPARD</sequence>
<dbReference type="EMBL" id="CADCWK010000068">
    <property type="protein sequence ID" value="CAA9549975.1"/>
    <property type="molecule type" value="Genomic_DNA"/>
</dbReference>
<reference evidence="1" key="1">
    <citation type="submission" date="2020-02" db="EMBL/GenBank/DDBJ databases">
        <authorList>
            <person name="Meier V. D."/>
        </authorList>
    </citation>
    <scope>NUCLEOTIDE SEQUENCE</scope>
    <source>
        <strain evidence="1">AVDCRST_MAG33</strain>
    </source>
</reference>
<proteinExistence type="predicted"/>
<accession>A0A6J4UJZ2</accession>
<evidence type="ECO:0000313" key="1">
    <source>
        <dbReference type="EMBL" id="CAA9549975.1"/>
    </source>
</evidence>
<protein>
    <submittedName>
        <fullName evidence="1">Uncharacterized protein</fullName>
    </submittedName>
</protein>
<gene>
    <name evidence="1" type="ORF">AVDCRST_MAG33-805</name>
</gene>
<dbReference type="AlphaFoldDB" id="A0A6J4UJZ2"/>
<organism evidence="1">
    <name type="scientific">uncultured Thermomicrobiales bacterium</name>
    <dbReference type="NCBI Taxonomy" id="1645740"/>
    <lineage>
        <taxon>Bacteria</taxon>
        <taxon>Pseudomonadati</taxon>
        <taxon>Thermomicrobiota</taxon>
        <taxon>Thermomicrobia</taxon>
        <taxon>Thermomicrobiales</taxon>
        <taxon>environmental samples</taxon>
    </lineage>
</organism>